<dbReference type="AlphaFoldDB" id="A0A9Q3PK28"/>
<evidence type="ECO:0000259" key="1">
    <source>
        <dbReference type="Pfam" id="PF20515"/>
    </source>
</evidence>
<organism evidence="2 3">
    <name type="scientific">Austropuccinia psidii MF-1</name>
    <dbReference type="NCBI Taxonomy" id="1389203"/>
    <lineage>
        <taxon>Eukaryota</taxon>
        <taxon>Fungi</taxon>
        <taxon>Dikarya</taxon>
        <taxon>Basidiomycota</taxon>
        <taxon>Pucciniomycotina</taxon>
        <taxon>Pucciniomycetes</taxon>
        <taxon>Pucciniales</taxon>
        <taxon>Sphaerophragmiaceae</taxon>
        <taxon>Austropuccinia</taxon>
    </lineage>
</organism>
<evidence type="ECO:0000313" key="2">
    <source>
        <dbReference type="EMBL" id="MBW0564634.1"/>
    </source>
</evidence>
<dbReference type="OrthoDB" id="3132747at2759"/>
<comment type="caution">
    <text evidence="2">The sequence shown here is derived from an EMBL/GenBank/DDBJ whole genome shotgun (WGS) entry which is preliminary data.</text>
</comment>
<dbReference type="InterPro" id="IPR046798">
    <property type="entry name" value="2OG-FeII_Oxy_6"/>
</dbReference>
<protein>
    <recommendedName>
        <fullName evidence="1">Tet-like 2OG-Fe(II) oxygenase domain-containing protein</fullName>
    </recommendedName>
</protein>
<evidence type="ECO:0000313" key="3">
    <source>
        <dbReference type="Proteomes" id="UP000765509"/>
    </source>
</evidence>
<dbReference type="Pfam" id="PF20515">
    <property type="entry name" value="2OG-FeII_Oxy_6"/>
    <property type="match status" value="1"/>
</dbReference>
<dbReference type="Proteomes" id="UP000765509">
    <property type="component" value="Unassembled WGS sequence"/>
</dbReference>
<proteinExistence type="predicted"/>
<accession>A0A9Q3PK28</accession>
<reference evidence="2" key="1">
    <citation type="submission" date="2021-03" db="EMBL/GenBank/DDBJ databases">
        <title>Draft genome sequence of rust myrtle Austropuccinia psidii MF-1, a brazilian biotype.</title>
        <authorList>
            <person name="Quecine M.C."/>
            <person name="Pachon D.M.R."/>
            <person name="Bonatelli M.L."/>
            <person name="Correr F.H."/>
            <person name="Franceschini L.M."/>
            <person name="Leite T.F."/>
            <person name="Margarido G.R.A."/>
            <person name="Almeida C.A."/>
            <person name="Ferrarezi J.A."/>
            <person name="Labate C.A."/>
        </authorList>
    </citation>
    <scope>NUCLEOTIDE SEQUENCE</scope>
    <source>
        <strain evidence="2">MF-1</strain>
    </source>
</reference>
<gene>
    <name evidence="2" type="ORF">O181_104349</name>
</gene>
<keyword evidence="3" id="KW-1185">Reference proteome</keyword>
<feature type="domain" description="Tet-like 2OG-Fe(II) oxygenase" evidence="1">
    <location>
        <begin position="9"/>
        <end position="106"/>
    </location>
</feature>
<dbReference type="EMBL" id="AVOT02076115">
    <property type="protein sequence ID" value="MBW0564634.1"/>
    <property type="molecule type" value="Genomic_DNA"/>
</dbReference>
<name>A0A9Q3PK28_9BASI</name>
<sequence>MTLISLSQNRQEIKTNKQIIGGIMKGIGFHPSSDSGKAAGFYSRKPGSTPYQIETDNNQWTKLHQYDKFVYARISHSSKLAANENLSLMEVAQLPNFSQLKWTSSNQKE</sequence>